<name>A0A504YYR5_FASGI</name>
<dbReference type="Gene3D" id="3.90.190.10">
    <property type="entry name" value="Protein tyrosine phosphatase superfamily"/>
    <property type="match status" value="1"/>
</dbReference>
<dbReference type="AlphaFoldDB" id="A0A504YYR5"/>
<feature type="compositionally biased region" description="Polar residues" evidence="1">
    <location>
        <begin position="64"/>
        <end position="80"/>
    </location>
</feature>
<evidence type="ECO:0000259" key="2">
    <source>
        <dbReference type="PROSITE" id="PS50055"/>
    </source>
</evidence>
<keyword evidence="4" id="KW-1185">Reference proteome</keyword>
<reference evidence="3 4" key="1">
    <citation type="submission" date="2019-04" db="EMBL/GenBank/DDBJ databases">
        <title>Annotation for the trematode Fasciola gigantica.</title>
        <authorList>
            <person name="Choi Y.-J."/>
        </authorList>
    </citation>
    <scope>NUCLEOTIDE SEQUENCE [LARGE SCALE GENOMIC DNA]</scope>
    <source>
        <strain evidence="3">Uganda_cow_1</strain>
    </source>
</reference>
<feature type="compositionally biased region" description="Polar residues" evidence="1">
    <location>
        <begin position="22"/>
        <end position="41"/>
    </location>
</feature>
<dbReference type="InterPro" id="IPR052782">
    <property type="entry name" value="Oocyte-zygote_transition_reg"/>
</dbReference>
<evidence type="ECO:0000256" key="1">
    <source>
        <dbReference type="SAM" id="MobiDB-lite"/>
    </source>
</evidence>
<dbReference type="PROSITE" id="PS50055">
    <property type="entry name" value="TYR_PHOSPHATASE_PTP"/>
    <property type="match status" value="1"/>
</dbReference>
<dbReference type="InterPro" id="IPR029021">
    <property type="entry name" value="Prot-tyrosine_phosphatase-like"/>
</dbReference>
<proteinExistence type="predicted"/>
<dbReference type="PANTHER" id="PTHR46163">
    <property type="entry name" value="TYROSINE-PROTEIN PHOSPHATASE-RELATED"/>
    <property type="match status" value="1"/>
</dbReference>
<sequence>MDRAQNCMLTSMYTVNDPTLLRQMSMNHGPSSATNQRSFRVSKSLRARRNNSNNNGVRRPDITPSPSIDSAQPNVTDENSPTRLAVPEFIERFRSLGTMGLVVEFEVMFKDRPLQGTCDRFALLKNRRRNRYLDVPCLDATAVALSDGTYLHANWVHGYRRLLAYILAQGPLDNTRQDFWMAIWEYRVPVIVMLTKIVEEVTASPMTATYGEFVVVNRGETIEAGGLYKRTRLELRRKSTKSPVSITDWRANPKVESLVR</sequence>
<evidence type="ECO:0000313" key="4">
    <source>
        <dbReference type="Proteomes" id="UP000316759"/>
    </source>
</evidence>
<dbReference type="EMBL" id="SUNJ01001178">
    <property type="protein sequence ID" value="TPP67012.1"/>
    <property type="molecule type" value="Genomic_DNA"/>
</dbReference>
<dbReference type="Proteomes" id="UP000316759">
    <property type="component" value="Unassembled WGS sequence"/>
</dbReference>
<dbReference type="SUPFAM" id="SSF52799">
    <property type="entry name" value="(Phosphotyrosine protein) phosphatases II"/>
    <property type="match status" value="1"/>
</dbReference>
<dbReference type="InterPro" id="IPR000242">
    <property type="entry name" value="PTP_cat"/>
</dbReference>
<keyword evidence="3" id="KW-0675">Receptor</keyword>
<feature type="domain" description="Tyrosine-protein phosphatase" evidence="2">
    <location>
        <begin position="101"/>
        <end position="260"/>
    </location>
</feature>
<dbReference type="OrthoDB" id="6277409at2759"/>
<dbReference type="SMART" id="SM00194">
    <property type="entry name" value="PTPc"/>
    <property type="match status" value="1"/>
</dbReference>
<dbReference type="PRINTS" id="PR00700">
    <property type="entry name" value="PRTYPHPHTASE"/>
</dbReference>
<evidence type="ECO:0000313" key="3">
    <source>
        <dbReference type="EMBL" id="TPP67012.1"/>
    </source>
</evidence>
<accession>A0A504YYR5</accession>
<dbReference type="STRING" id="46835.A0A504YYR5"/>
<protein>
    <submittedName>
        <fullName evidence="3">Tyrosine-protein phosphatase non-receptor type 9</fullName>
    </submittedName>
</protein>
<dbReference type="Pfam" id="PF00102">
    <property type="entry name" value="Y_phosphatase"/>
    <property type="match status" value="1"/>
</dbReference>
<dbReference type="GO" id="GO:0004725">
    <property type="term" value="F:protein tyrosine phosphatase activity"/>
    <property type="evidence" value="ECO:0007669"/>
    <property type="project" value="InterPro"/>
</dbReference>
<organism evidence="3 4">
    <name type="scientific">Fasciola gigantica</name>
    <name type="common">Giant liver fluke</name>
    <dbReference type="NCBI Taxonomy" id="46835"/>
    <lineage>
        <taxon>Eukaryota</taxon>
        <taxon>Metazoa</taxon>
        <taxon>Spiralia</taxon>
        <taxon>Lophotrochozoa</taxon>
        <taxon>Platyhelminthes</taxon>
        <taxon>Trematoda</taxon>
        <taxon>Digenea</taxon>
        <taxon>Plagiorchiida</taxon>
        <taxon>Echinostomata</taxon>
        <taxon>Echinostomatoidea</taxon>
        <taxon>Fasciolidae</taxon>
        <taxon>Fasciola</taxon>
    </lineage>
</organism>
<gene>
    <name evidence="3" type="ORF">FGIG_06168</name>
</gene>
<comment type="caution">
    <text evidence="3">The sequence shown here is derived from an EMBL/GenBank/DDBJ whole genome shotgun (WGS) entry which is preliminary data.</text>
</comment>
<feature type="region of interest" description="Disordered" evidence="1">
    <location>
        <begin position="22"/>
        <end position="80"/>
    </location>
</feature>